<keyword evidence="1" id="KW-0479">Metal-binding</keyword>
<evidence type="ECO:0000313" key="6">
    <source>
        <dbReference type="EMBL" id="KAG7399260.1"/>
    </source>
</evidence>
<dbReference type="PROSITE" id="PS50808">
    <property type="entry name" value="ZF_BED"/>
    <property type="match status" value="1"/>
</dbReference>
<dbReference type="EMBL" id="JAGDFL010000058">
    <property type="protein sequence ID" value="KAG7399260.1"/>
    <property type="molecule type" value="Genomic_DNA"/>
</dbReference>
<dbReference type="InterPro" id="IPR003656">
    <property type="entry name" value="Znf_BED"/>
</dbReference>
<keyword evidence="2 4" id="KW-0863">Zinc-finger</keyword>
<dbReference type="AlphaFoldDB" id="A0A8T1X6T7"/>
<dbReference type="GO" id="GO:0003677">
    <property type="term" value="F:DNA binding"/>
    <property type="evidence" value="ECO:0007669"/>
    <property type="project" value="InterPro"/>
</dbReference>
<sequence>MDESTYPSTPFSAAQAQQLQFQQQLQLQTQPMESHLGPAASSLMQVHRGDSGAGMSMTNTLLQPMTDGFESTASMQQQNVGSSAVVTPVDQEPAMPQLYKTNKMRRPELWQFIRLVVPDPPHIAAGKTYTNQDAKQAYCMKCKRSMHYNTGSSNNVSRHMAKFHAADLASYAQKLADQKMRNKKQQAKSGNATAERSCLITGWIKHISETFSLQVKKHREELGVDNISMVKMVVCMEI</sequence>
<reference evidence="6" key="1">
    <citation type="submission" date="2021-02" db="EMBL/GenBank/DDBJ databases">
        <authorList>
            <person name="Palmer J.M."/>
        </authorList>
    </citation>
    <scope>NUCLEOTIDE SEQUENCE</scope>
    <source>
        <strain evidence="6">SCRP23</strain>
    </source>
</reference>
<dbReference type="Proteomes" id="UP000693981">
    <property type="component" value="Unassembled WGS sequence"/>
</dbReference>
<accession>A0A8T1X6T7</accession>
<organism evidence="6 7">
    <name type="scientific">Phytophthora boehmeriae</name>
    <dbReference type="NCBI Taxonomy" id="109152"/>
    <lineage>
        <taxon>Eukaryota</taxon>
        <taxon>Sar</taxon>
        <taxon>Stramenopiles</taxon>
        <taxon>Oomycota</taxon>
        <taxon>Peronosporomycetes</taxon>
        <taxon>Peronosporales</taxon>
        <taxon>Peronosporaceae</taxon>
        <taxon>Phytophthora</taxon>
    </lineage>
</organism>
<evidence type="ECO:0000256" key="4">
    <source>
        <dbReference type="PROSITE-ProRule" id="PRU00027"/>
    </source>
</evidence>
<evidence type="ECO:0000256" key="3">
    <source>
        <dbReference type="ARBA" id="ARBA00022833"/>
    </source>
</evidence>
<comment type="caution">
    <text evidence="6">The sequence shown here is derived from an EMBL/GenBank/DDBJ whole genome shotgun (WGS) entry which is preliminary data.</text>
</comment>
<keyword evidence="3" id="KW-0862">Zinc</keyword>
<evidence type="ECO:0000256" key="1">
    <source>
        <dbReference type="ARBA" id="ARBA00022723"/>
    </source>
</evidence>
<feature type="domain" description="BED-type" evidence="5">
    <location>
        <begin position="104"/>
        <end position="171"/>
    </location>
</feature>
<dbReference type="OrthoDB" id="109171at2759"/>
<proteinExistence type="predicted"/>
<evidence type="ECO:0000256" key="2">
    <source>
        <dbReference type="ARBA" id="ARBA00022771"/>
    </source>
</evidence>
<evidence type="ECO:0000259" key="5">
    <source>
        <dbReference type="PROSITE" id="PS50808"/>
    </source>
</evidence>
<evidence type="ECO:0000313" key="7">
    <source>
        <dbReference type="Proteomes" id="UP000693981"/>
    </source>
</evidence>
<protein>
    <recommendedName>
        <fullName evidence="5">BED-type domain-containing protein</fullName>
    </recommendedName>
</protein>
<gene>
    <name evidence="6" type="ORF">PHYBOEH_009299</name>
</gene>
<keyword evidence="7" id="KW-1185">Reference proteome</keyword>
<name>A0A8T1X6T7_9STRA</name>
<dbReference type="GO" id="GO:0008270">
    <property type="term" value="F:zinc ion binding"/>
    <property type="evidence" value="ECO:0007669"/>
    <property type="project" value="UniProtKB-KW"/>
</dbReference>